<dbReference type="GO" id="GO:0003755">
    <property type="term" value="F:peptidyl-prolyl cis-trans isomerase activity"/>
    <property type="evidence" value="ECO:0007669"/>
    <property type="project" value="UniProtKB-EC"/>
</dbReference>
<keyword evidence="4 5" id="KW-0413">Isomerase</keyword>
<organism evidence="9 10">
    <name type="scientific">Glaciecola siphonariae</name>
    <dbReference type="NCBI Taxonomy" id="521012"/>
    <lineage>
        <taxon>Bacteria</taxon>
        <taxon>Pseudomonadati</taxon>
        <taxon>Pseudomonadota</taxon>
        <taxon>Gammaproteobacteria</taxon>
        <taxon>Alteromonadales</taxon>
        <taxon>Alteromonadaceae</taxon>
        <taxon>Glaciecola</taxon>
    </lineage>
</organism>
<evidence type="ECO:0000256" key="2">
    <source>
        <dbReference type="ARBA" id="ARBA00006577"/>
    </source>
</evidence>
<keyword evidence="3 5" id="KW-0697">Rotamase</keyword>
<evidence type="ECO:0000256" key="6">
    <source>
        <dbReference type="RuleBase" id="RU003915"/>
    </source>
</evidence>
<comment type="catalytic activity">
    <reaction evidence="1 5 6">
        <text>[protein]-peptidylproline (omega=180) = [protein]-peptidylproline (omega=0)</text>
        <dbReference type="Rhea" id="RHEA:16237"/>
        <dbReference type="Rhea" id="RHEA-COMP:10747"/>
        <dbReference type="Rhea" id="RHEA-COMP:10748"/>
        <dbReference type="ChEBI" id="CHEBI:83833"/>
        <dbReference type="ChEBI" id="CHEBI:83834"/>
        <dbReference type="EC" id="5.2.1.8"/>
    </reaction>
</comment>
<reference evidence="10" key="1">
    <citation type="journal article" date="2019" name="Int. J. Syst. Evol. Microbiol.">
        <title>The Global Catalogue of Microorganisms (GCM) 10K type strain sequencing project: providing services to taxonomists for standard genome sequencing and annotation.</title>
        <authorList>
            <consortium name="The Broad Institute Genomics Platform"/>
            <consortium name="The Broad Institute Genome Sequencing Center for Infectious Disease"/>
            <person name="Wu L."/>
            <person name="Ma J."/>
        </authorList>
    </citation>
    <scope>NUCLEOTIDE SEQUENCE [LARGE SCALE GENOMIC DNA]</scope>
    <source>
        <strain evidence="10">KACC 12507</strain>
    </source>
</reference>
<dbReference type="PROSITE" id="PS51257">
    <property type="entry name" value="PROKAR_LIPOPROTEIN"/>
    <property type="match status" value="1"/>
</dbReference>
<comment type="similarity">
    <text evidence="2 6">Belongs to the FKBP-type PPIase family.</text>
</comment>
<dbReference type="RefSeq" id="WP_382405243.1">
    <property type="nucleotide sequence ID" value="NZ_JBHSGU010000001.1"/>
</dbReference>
<dbReference type="InterPro" id="IPR001179">
    <property type="entry name" value="PPIase_FKBP_dom"/>
</dbReference>
<evidence type="ECO:0000256" key="4">
    <source>
        <dbReference type="ARBA" id="ARBA00023235"/>
    </source>
</evidence>
<evidence type="ECO:0000313" key="10">
    <source>
        <dbReference type="Proteomes" id="UP001595897"/>
    </source>
</evidence>
<keyword evidence="10" id="KW-1185">Reference proteome</keyword>
<evidence type="ECO:0000256" key="7">
    <source>
        <dbReference type="SAM" id="SignalP"/>
    </source>
</evidence>
<name>A0ABV9LR28_9ALTE</name>
<evidence type="ECO:0000259" key="8">
    <source>
        <dbReference type="PROSITE" id="PS50059"/>
    </source>
</evidence>
<dbReference type="NCBIfam" id="NF008150">
    <property type="entry name" value="PRK10902.1"/>
    <property type="match status" value="1"/>
</dbReference>
<dbReference type="Proteomes" id="UP001595897">
    <property type="component" value="Unassembled WGS sequence"/>
</dbReference>
<dbReference type="Pfam" id="PF00254">
    <property type="entry name" value="FKBP_C"/>
    <property type="match status" value="1"/>
</dbReference>
<gene>
    <name evidence="9" type="primary">fkpA</name>
    <name evidence="9" type="ORF">ACFO4O_00485</name>
</gene>
<dbReference type="EC" id="5.2.1.8" evidence="6"/>
<dbReference type="Gene3D" id="1.10.287.460">
    <property type="entry name" value="Peptidyl-prolyl cis-trans isomerase, FKBP-type, N-terminal domain"/>
    <property type="match status" value="1"/>
</dbReference>
<dbReference type="InterPro" id="IPR000774">
    <property type="entry name" value="PPIase_FKBP_N"/>
</dbReference>
<protein>
    <recommendedName>
        <fullName evidence="6">Peptidyl-prolyl cis-trans isomerase</fullName>
        <ecNumber evidence="6">5.2.1.8</ecNumber>
    </recommendedName>
</protein>
<feature type="chain" id="PRO_5046124343" description="Peptidyl-prolyl cis-trans isomerase" evidence="7">
    <location>
        <begin position="19"/>
        <end position="251"/>
    </location>
</feature>
<dbReference type="SUPFAM" id="SSF54534">
    <property type="entry name" value="FKBP-like"/>
    <property type="match status" value="1"/>
</dbReference>
<evidence type="ECO:0000256" key="5">
    <source>
        <dbReference type="PROSITE-ProRule" id="PRU00277"/>
    </source>
</evidence>
<dbReference type="EMBL" id="JBHSGU010000001">
    <property type="protein sequence ID" value="MFC4698634.1"/>
    <property type="molecule type" value="Genomic_DNA"/>
</dbReference>
<feature type="signal peptide" evidence="7">
    <location>
        <begin position="1"/>
        <end position="18"/>
    </location>
</feature>
<dbReference type="InterPro" id="IPR036944">
    <property type="entry name" value="PPIase_FKBP_N_sf"/>
</dbReference>
<dbReference type="InterPro" id="IPR046357">
    <property type="entry name" value="PPIase_dom_sf"/>
</dbReference>
<dbReference type="Pfam" id="PF01346">
    <property type="entry name" value="FKBP_N"/>
    <property type="match status" value="1"/>
</dbReference>
<sequence>MKKAYLATAVLSAFLLSACGTDNNKEETASAEATATIALETDAQKQSYALGASMGMFVNNRFEQQASLDLAVDRDALRKGFEDALNDTPQLTMEEIQALTQASDEALRAAQTAQMAKQAEEAIEVGKAFLAENAQKEGVTVTESGLQYEVIEEGDGASPVATDTVTVHYRGTLIDGTEFDSSYSRGEPTSFPLNRVITGWTEGLQLMKEGGKYRFYIPSDLAYGQRGQGAITPNSTLIFDVELIDVADAPE</sequence>
<evidence type="ECO:0000256" key="3">
    <source>
        <dbReference type="ARBA" id="ARBA00023110"/>
    </source>
</evidence>
<comment type="caution">
    <text evidence="9">The sequence shown here is derived from an EMBL/GenBank/DDBJ whole genome shotgun (WGS) entry which is preliminary data.</text>
</comment>
<keyword evidence="7" id="KW-0732">Signal</keyword>
<feature type="domain" description="PPIase FKBP-type" evidence="8">
    <location>
        <begin position="162"/>
        <end position="247"/>
    </location>
</feature>
<dbReference type="PANTHER" id="PTHR43811:SF19">
    <property type="entry name" value="39 KDA FK506-BINDING NUCLEAR PROTEIN"/>
    <property type="match status" value="1"/>
</dbReference>
<dbReference type="Gene3D" id="3.10.50.40">
    <property type="match status" value="1"/>
</dbReference>
<evidence type="ECO:0000313" key="9">
    <source>
        <dbReference type="EMBL" id="MFC4698634.1"/>
    </source>
</evidence>
<accession>A0ABV9LR28</accession>
<proteinExistence type="inferred from homology"/>
<dbReference type="PROSITE" id="PS50059">
    <property type="entry name" value="FKBP_PPIASE"/>
    <property type="match status" value="1"/>
</dbReference>
<dbReference type="PANTHER" id="PTHR43811">
    <property type="entry name" value="FKBP-TYPE PEPTIDYL-PROLYL CIS-TRANS ISOMERASE FKPA"/>
    <property type="match status" value="1"/>
</dbReference>
<evidence type="ECO:0000256" key="1">
    <source>
        <dbReference type="ARBA" id="ARBA00000971"/>
    </source>
</evidence>